<gene>
    <name evidence="1" type="ORF">SAMN04488128_102681</name>
</gene>
<evidence type="ECO:0000313" key="1">
    <source>
        <dbReference type="EMBL" id="SKA08854.1"/>
    </source>
</evidence>
<dbReference type="STRING" id="634771.SAMN04488128_102681"/>
<keyword evidence="2" id="KW-1185">Reference proteome</keyword>
<reference evidence="2" key="1">
    <citation type="submission" date="2017-02" db="EMBL/GenBank/DDBJ databases">
        <authorList>
            <person name="Varghese N."/>
            <person name="Submissions S."/>
        </authorList>
    </citation>
    <scope>NUCLEOTIDE SEQUENCE [LARGE SCALE GENOMIC DNA]</scope>
    <source>
        <strain evidence="2">DSM 22224</strain>
    </source>
</reference>
<dbReference type="Proteomes" id="UP000190367">
    <property type="component" value="Unassembled WGS sequence"/>
</dbReference>
<protein>
    <recommendedName>
        <fullName evidence="3">Cytochrome c domain-containing protein</fullName>
    </recommendedName>
</protein>
<dbReference type="OrthoDB" id="672806at2"/>
<dbReference type="RefSeq" id="WP_078669201.1">
    <property type="nucleotide sequence ID" value="NZ_FUWZ01000002.1"/>
</dbReference>
<dbReference type="AlphaFoldDB" id="A0A1T4QYM9"/>
<dbReference type="EMBL" id="FUWZ01000002">
    <property type="protein sequence ID" value="SKA08854.1"/>
    <property type="molecule type" value="Genomic_DNA"/>
</dbReference>
<dbReference type="PROSITE" id="PS51257">
    <property type="entry name" value="PROKAR_LIPOPROTEIN"/>
    <property type="match status" value="1"/>
</dbReference>
<name>A0A1T4QYM9_9BACT</name>
<evidence type="ECO:0008006" key="3">
    <source>
        <dbReference type="Google" id="ProtNLM"/>
    </source>
</evidence>
<accession>A0A1T4QYM9</accession>
<evidence type="ECO:0000313" key="2">
    <source>
        <dbReference type="Proteomes" id="UP000190367"/>
    </source>
</evidence>
<proteinExistence type="predicted"/>
<sequence length="125" mass="13470">MKKKTHLLLAGCILLAACKNEQAPAPVIPNEGLDCKVARIVTSYAEQAVQANCTSRGCHTGNIPRGRADFSSPDKLKAYITASRAVFVQRVTSAQADMPPSRFPALSKGMKDSIACWIEHGMPDQ</sequence>
<organism evidence="1 2">
    <name type="scientific">Chitinophaga eiseniae</name>
    <dbReference type="NCBI Taxonomy" id="634771"/>
    <lineage>
        <taxon>Bacteria</taxon>
        <taxon>Pseudomonadati</taxon>
        <taxon>Bacteroidota</taxon>
        <taxon>Chitinophagia</taxon>
        <taxon>Chitinophagales</taxon>
        <taxon>Chitinophagaceae</taxon>
        <taxon>Chitinophaga</taxon>
    </lineage>
</organism>